<evidence type="ECO:0000256" key="2">
    <source>
        <dbReference type="ARBA" id="ARBA00023004"/>
    </source>
</evidence>
<evidence type="ECO:0000313" key="7">
    <source>
        <dbReference type="Proteomes" id="UP000016412"/>
    </source>
</evidence>
<dbReference type="PANTHER" id="PTHR40447:SF1">
    <property type="entry name" value="ANAEROBIC SULFITE REDUCTASE SUBUNIT A"/>
    <property type="match status" value="1"/>
</dbReference>
<keyword evidence="1" id="KW-0479">Metal-binding</keyword>
<accession>U2L2P3</accession>
<dbReference type="GO" id="GO:0046872">
    <property type="term" value="F:metal ion binding"/>
    <property type="evidence" value="ECO:0007669"/>
    <property type="project" value="UniProtKB-KW"/>
</dbReference>
<dbReference type="EMBL" id="AVQI01000080">
    <property type="protein sequence ID" value="ERJ98595.1"/>
    <property type="molecule type" value="Genomic_DNA"/>
</dbReference>
<dbReference type="InterPro" id="IPR017896">
    <property type="entry name" value="4Fe4S_Fe-S-bd"/>
</dbReference>
<evidence type="ECO:0000259" key="4">
    <source>
        <dbReference type="PROSITE" id="PS51379"/>
    </source>
</evidence>
<dbReference type="OrthoDB" id="9796486at2"/>
<organism evidence="5 7">
    <name type="scientific">Treponema socranskii subsp. socranskii VPI DR56BR1116 = ATCC 35536</name>
    <dbReference type="NCBI Taxonomy" id="1125725"/>
    <lineage>
        <taxon>Bacteria</taxon>
        <taxon>Pseudomonadati</taxon>
        <taxon>Spirochaetota</taxon>
        <taxon>Spirochaetia</taxon>
        <taxon>Spirochaetales</taxon>
        <taxon>Treponemataceae</taxon>
        <taxon>Treponema</taxon>
    </lineage>
</organism>
<dbReference type="PATRIC" id="fig|1125725.3.peg.2194"/>
<dbReference type="SUPFAM" id="SSF46548">
    <property type="entry name" value="alpha-helical ferredoxin"/>
    <property type="match status" value="1"/>
</dbReference>
<comment type="caution">
    <text evidence="5">The sequence shown here is derived from an EMBL/GenBank/DDBJ whole genome shotgun (WGS) entry which is preliminary data.</text>
</comment>
<dbReference type="Proteomes" id="UP000016646">
    <property type="component" value="Unassembled WGS sequence"/>
</dbReference>
<protein>
    <submittedName>
        <fullName evidence="5">4Fe-4S dicluster domain protein</fullName>
    </submittedName>
</protein>
<gene>
    <name evidence="6" type="ORF">HMPREF0860_0211</name>
    <name evidence="5" type="ORF">HMPREF1325_0513</name>
</gene>
<dbReference type="STRING" id="1125725.HMPREF1325_0513"/>
<reference evidence="7 8" key="1">
    <citation type="submission" date="2013-08" db="EMBL/GenBank/DDBJ databases">
        <authorList>
            <person name="Durkin A.S."/>
            <person name="Haft D.R."/>
            <person name="McCorrison J."/>
            <person name="Torralba M."/>
            <person name="Gillis M."/>
            <person name="Haft D.H."/>
            <person name="Methe B."/>
            <person name="Sutton G."/>
            <person name="Nelson K.E."/>
        </authorList>
    </citation>
    <scope>NUCLEOTIDE SEQUENCE [LARGE SCALE GENOMIC DNA]</scope>
    <source>
        <strain evidence="6 8">ATCC 35536</strain>
        <strain evidence="5 7">VPI DR56BR1116</strain>
    </source>
</reference>
<feature type="domain" description="4Fe-4S ferredoxin-type" evidence="4">
    <location>
        <begin position="305"/>
        <end position="339"/>
    </location>
</feature>
<keyword evidence="2" id="KW-0408">Iron</keyword>
<feature type="domain" description="4Fe-4S ferredoxin-type" evidence="4">
    <location>
        <begin position="229"/>
        <end position="260"/>
    </location>
</feature>
<name>U2L2P3_TRESO</name>
<proteinExistence type="predicted"/>
<dbReference type="EMBL" id="AUZJ01000056">
    <property type="protein sequence ID" value="ERF59833.1"/>
    <property type="molecule type" value="Genomic_DNA"/>
</dbReference>
<dbReference type="GO" id="GO:0051536">
    <property type="term" value="F:iron-sulfur cluster binding"/>
    <property type="evidence" value="ECO:0007669"/>
    <property type="project" value="UniProtKB-KW"/>
</dbReference>
<dbReference type="PROSITE" id="PS00198">
    <property type="entry name" value="4FE4S_FER_1"/>
    <property type="match status" value="2"/>
</dbReference>
<keyword evidence="3" id="KW-0411">Iron-sulfur</keyword>
<dbReference type="RefSeq" id="WP_021331178.1">
    <property type="nucleotide sequence ID" value="NZ_AUZJ01000056.1"/>
</dbReference>
<keyword evidence="8" id="KW-1185">Reference proteome</keyword>
<dbReference type="PANTHER" id="PTHR40447">
    <property type="entry name" value="ANAEROBIC SULFITE REDUCTASE SUBUNIT A"/>
    <property type="match status" value="1"/>
</dbReference>
<evidence type="ECO:0000313" key="5">
    <source>
        <dbReference type="EMBL" id="ERF59833.1"/>
    </source>
</evidence>
<dbReference type="AlphaFoldDB" id="U2L2P3"/>
<dbReference type="Proteomes" id="UP000016412">
    <property type="component" value="Unassembled WGS sequence"/>
</dbReference>
<evidence type="ECO:0000313" key="6">
    <source>
        <dbReference type="EMBL" id="ERJ98595.1"/>
    </source>
</evidence>
<dbReference type="PROSITE" id="PS51379">
    <property type="entry name" value="4FE4S_FER_2"/>
    <property type="match status" value="2"/>
</dbReference>
<dbReference type="eggNOG" id="COG0479">
    <property type="taxonomic scope" value="Bacteria"/>
</dbReference>
<evidence type="ECO:0000256" key="3">
    <source>
        <dbReference type="ARBA" id="ARBA00023014"/>
    </source>
</evidence>
<evidence type="ECO:0000313" key="8">
    <source>
        <dbReference type="Proteomes" id="UP000016646"/>
    </source>
</evidence>
<dbReference type="InterPro" id="IPR017900">
    <property type="entry name" value="4Fe4S_Fe_S_CS"/>
</dbReference>
<dbReference type="Pfam" id="PF17179">
    <property type="entry name" value="Fer4_22"/>
    <property type="match status" value="1"/>
</dbReference>
<evidence type="ECO:0000256" key="1">
    <source>
        <dbReference type="ARBA" id="ARBA00022723"/>
    </source>
</evidence>
<sequence length="355" mass="40370">MRTFVSLPFEKLDELFALIAQKEALYIPVDDASGKADFKRWEKGAVLSSELKTVRSAKDFFFPKIENLVHYKLSGKKIEVEDPRTESEDFVVFGVRACDAASFAIVDDVYINMEPVDTYYKTRREHGTVVTLACSEPKETCFCKLYGIDAAEPQGDASAWIADGNVFFRANTEKGDAFIEIIKSMTSESGADIVEKQQKATREKIDKLPFVDIDLSKFRGENMLSIFNLSVWENLSEACLGCGTCTYVCPTCMCFDIRSFDTGCGIRQFRCWDSCMFSDFTKMAAENPRHTQKERFRQRFMHKLVYYPMDHGGVYSCVGCGRCLESCPIRMNIVKVMKTINDDTRIEKPEVHDGK</sequence>